<dbReference type="AlphaFoldDB" id="A0A7S2LJC9"/>
<gene>
    <name evidence="3" type="ORF">SMAR0320_LOCUS12816</name>
</gene>
<keyword evidence="2" id="KW-0812">Transmembrane</keyword>
<feature type="region of interest" description="Disordered" evidence="1">
    <location>
        <begin position="1"/>
        <end position="71"/>
    </location>
</feature>
<reference evidence="3" key="1">
    <citation type="submission" date="2021-01" db="EMBL/GenBank/DDBJ databases">
        <authorList>
            <person name="Corre E."/>
            <person name="Pelletier E."/>
            <person name="Niang G."/>
            <person name="Scheremetjew M."/>
            <person name="Finn R."/>
            <person name="Kale V."/>
            <person name="Holt S."/>
            <person name="Cochrane G."/>
            <person name="Meng A."/>
            <person name="Brown T."/>
            <person name="Cohen L."/>
        </authorList>
    </citation>
    <scope>NUCLEOTIDE SEQUENCE</scope>
    <source>
        <strain evidence="3">SM1012Den-03</strain>
    </source>
</reference>
<dbReference type="EMBL" id="HBGZ01017827">
    <property type="protein sequence ID" value="CAD9608225.1"/>
    <property type="molecule type" value="Transcribed_RNA"/>
</dbReference>
<name>A0A7S2LJC9_9STRA</name>
<accession>A0A7S2LJC9</accession>
<feature type="compositionally biased region" description="Polar residues" evidence="1">
    <location>
        <begin position="19"/>
        <end position="29"/>
    </location>
</feature>
<evidence type="ECO:0000313" key="3">
    <source>
        <dbReference type="EMBL" id="CAD9608225.1"/>
    </source>
</evidence>
<organism evidence="3">
    <name type="scientific">Skeletonema marinoi</name>
    <dbReference type="NCBI Taxonomy" id="267567"/>
    <lineage>
        <taxon>Eukaryota</taxon>
        <taxon>Sar</taxon>
        <taxon>Stramenopiles</taxon>
        <taxon>Ochrophyta</taxon>
        <taxon>Bacillariophyta</taxon>
        <taxon>Coscinodiscophyceae</taxon>
        <taxon>Thalassiosirophycidae</taxon>
        <taxon>Thalassiosirales</taxon>
        <taxon>Skeletonemataceae</taxon>
        <taxon>Skeletonema</taxon>
        <taxon>Skeletonema marinoi-dohrnii complex</taxon>
    </lineage>
</organism>
<evidence type="ECO:0000256" key="2">
    <source>
        <dbReference type="SAM" id="Phobius"/>
    </source>
</evidence>
<proteinExistence type="predicted"/>
<sequence length="212" mass="22776">MQRSTSQSQTRRGAIQPSRFGSSANSQHDSINEEDFAVVATSNPFGQEEDQEEVQEQVLVEPRQRRQRRPKNNCSATTAIMCVFLGVCAGLVVPSVSAQPLRTLTPSLVNNFSGNLEMFGSRYWFQASIDSSDEGTIIGSVELSSFLIACLPLELVTFVSDNEIVFKIADAFDVTATLSAGSVTLSSNGNTQGPGVVTAIDPFPCSSSESLI</sequence>
<protein>
    <submittedName>
        <fullName evidence="3">Uncharacterized protein</fullName>
    </submittedName>
</protein>
<feature type="compositionally biased region" description="Polar residues" evidence="1">
    <location>
        <begin position="1"/>
        <end position="11"/>
    </location>
</feature>
<keyword evidence="2" id="KW-0472">Membrane</keyword>
<feature type="transmembrane region" description="Helical" evidence="2">
    <location>
        <begin position="73"/>
        <end position="93"/>
    </location>
</feature>
<keyword evidence="2" id="KW-1133">Transmembrane helix</keyword>
<evidence type="ECO:0000256" key="1">
    <source>
        <dbReference type="SAM" id="MobiDB-lite"/>
    </source>
</evidence>